<dbReference type="InterPro" id="IPR000515">
    <property type="entry name" value="MetI-like"/>
</dbReference>
<dbReference type="Pfam" id="PF00528">
    <property type="entry name" value="BPD_transp_1"/>
    <property type="match status" value="1"/>
</dbReference>
<keyword evidence="4" id="KW-0997">Cell inner membrane</keyword>
<proteinExistence type="inferred from homology"/>
<dbReference type="InterPro" id="IPR035906">
    <property type="entry name" value="MetI-like_sf"/>
</dbReference>
<evidence type="ECO:0000256" key="5">
    <source>
        <dbReference type="ARBA" id="ARBA00022692"/>
    </source>
</evidence>
<dbReference type="PANTHER" id="PTHR43163">
    <property type="entry name" value="DIPEPTIDE TRANSPORT SYSTEM PERMEASE PROTEIN DPPB-RELATED"/>
    <property type="match status" value="1"/>
</dbReference>
<organism evidence="11 12">
    <name type="scientific">[Actinobacillus] rossii</name>
    <dbReference type="NCBI Taxonomy" id="123820"/>
    <lineage>
        <taxon>Bacteria</taxon>
        <taxon>Pseudomonadati</taxon>
        <taxon>Pseudomonadota</taxon>
        <taxon>Gammaproteobacteria</taxon>
        <taxon>Pasteurellales</taxon>
        <taxon>Pasteurellaceae</taxon>
    </lineage>
</organism>
<feature type="domain" description="ABC transmembrane type-1" evidence="10">
    <location>
        <begin position="75"/>
        <end position="303"/>
    </location>
</feature>
<accession>A0A380TU72</accession>
<dbReference type="AlphaFoldDB" id="A0A380TU72"/>
<evidence type="ECO:0000256" key="1">
    <source>
        <dbReference type="ARBA" id="ARBA00004429"/>
    </source>
</evidence>
<dbReference type="Proteomes" id="UP000254649">
    <property type="component" value="Unassembled WGS sequence"/>
</dbReference>
<dbReference type="OrthoDB" id="9805855at2"/>
<evidence type="ECO:0000256" key="8">
    <source>
        <dbReference type="ARBA" id="ARBA00024202"/>
    </source>
</evidence>
<feature type="transmembrane region" description="Helical" evidence="9">
    <location>
        <begin position="284"/>
        <end position="310"/>
    </location>
</feature>
<dbReference type="PANTHER" id="PTHR43163:SF4">
    <property type="entry name" value="PUTRESCINE EXPORT SYSTEM PERMEASE PROTEIN SAPB"/>
    <property type="match status" value="1"/>
</dbReference>
<dbReference type="EMBL" id="UFRQ01000003">
    <property type="protein sequence ID" value="SUT92100.1"/>
    <property type="molecule type" value="Genomic_DNA"/>
</dbReference>
<feature type="transmembrane region" description="Helical" evidence="9">
    <location>
        <begin position="249"/>
        <end position="269"/>
    </location>
</feature>
<dbReference type="Gene3D" id="1.10.3720.10">
    <property type="entry name" value="MetI-like"/>
    <property type="match status" value="1"/>
</dbReference>
<gene>
    <name evidence="11" type="primary">sapB_2</name>
    <name evidence="11" type="ORF">NCTC10801_01607</name>
</gene>
<evidence type="ECO:0000256" key="6">
    <source>
        <dbReference type="ARBA" id="ARBA00022989"/>
    </source>
</evidence>
<comment type="subcellular location">
    <subcellularLocation>
        <location evidence="1">Cell inner membrane</location>
        <topology evidence="1">Multi-pass membrane protein</topology>
    </subcellularLocation>
    <subcellularLocation>
        <location evidence="9">Cell membrane</location>
        <topology evidence="9">Multi-pass membrane protein</topology>
    </subcellularLocation>
</comment>
<evidence type="ECO:0000256" key="4">
    <source>
        <dbReference type="ARBA" id="ARBA00022519"/>
    </source>
</evidence>
<keyword evidence="12" id="KW-1185">Reference proteome</keyword>
<sequence length="321" mass="36210">MLFKLFRRTLLIVISLFLLSIVSFAIFMRDPANQVFAGPHFYSGYVSYMTNLLQGDLGITYNGGESLWSVILTVLPPTLELCFVATLLGLLFGILFGLIGALYRYHFCGKAISAISSLGISLPIFWFAPILLYLAAVYRWEISAVGQVNLLYDIEPVTGFAVIDVWFINVPYRIKIIQDVLQHLALPSLVLMIAPTMEITKIVQQRAVWVMSQNYVKLPTAKGWNTISLLHHYVLRNTLPLLIPQLPRLITFILAQCMLIESTFAWPGIGRWIIDAVTQQDYNAIAAGVIIIGLFIMIINLFAELFMLILDPFGKKGWYAR</sequence>
<protein>
    <submittedName>
        <fullName evidence="11">Binding-protein-dependent transport systems inner membrane component</fullName>
    </submittedName>
</protein>
<keyword evidence="2 9" id="KW-0813">Transport</keyword>
<evidence type="ECO:0000256" key="9">
    <source>
        <dbReference type="RuleBase" id="RU363032"/>
    </source>
</evidence>
<evidence type="ECO:0000313" key="11">
    <source>
        <dbReference type="EMBL" id="SUT92100.1"/>
    </source>
</evidence>
<evidence type="ECO:0000256" key="2">
    <source>
        <dbReference type="ARBA" id="ARBA00022448"/>
    </source>
</evidence>
<dbReference type="SUPFAM" id="SSF161098">
    <property type="entry name" value="MetI-like"/>
    <property type="match status" value="1"/>
</dbReference>
<dbReference type="PROSITE" id="PS50928">
    <property type="entry name" value="ABC_TM1"/>
    <property type="match status" value="1"/>
</dbReference>
<dbReference type="GO" id="GO:0005886">
    <property type="term" value="C:plasma membrane"/>
    <property type="evidence" value="ECO:0007669"/>
    <property type="project" value="UniProtKB-SubCell"/>
</dbReference>
<dbReference type="GO" id="GO:0071916">
    <property type="term" value="F:dipeptide transmembrane transporter activity"/>
    <property type="evidence" value="ECO:0007669"/>
    <property type="project" value="TreeGrafter"/>
</dbReference>
<feature type="transmembrane region" description="Helical" evidence="9">
    <location>
        <begin position="83"/>
        <end position="103"/>
    </location>
</feature>
<evidence type="ECO:0000259" key="10">
    <source>
        <dbReference type="PROSITE" id="PS50928"/>
    </source>
</evidence>
<keyword evidence="7 9" id="KW-0472">Membrane</keyword>
<keyword evidence="5 9" id="KW-0812">Transmembrane</keyword>
<evidence type="ECO:0000256" key="3">
    <source>
        <dbReference type="ARBA" id="ARBA00022475"/>
    </source>
</evidence>
<evidence type="ECO:0000313" key="12">
    <source>
        <dbReference type="Proteomes" id="UP000254649"/>
    </source>
</evidence>
<evidence type="ECO:0000256" key="7">
    <source>
        <dbReference type="ARBA" id="ARBA00023136"/>
    </source>
</evidence>
<keyword evidence="6 9" id="KW-1133">Transmembrane helix</keyword>
<feature type="transmembrane region" description="Helical" evidence="9">
    <location>
        <begin position="115"/>
        <end position="138"/>
    </location>
</feature>
<name>A0A380TU72_9PAST</name>
<reference evidence="11 12" key="1">
    <citation type="submission" date="2018-06" db="EMBL/GenBank/DDBJ databases">
        <authorList>
            <consortium name="Pathogen Informatics"/>
            <person name="Doyle S."/>
        </authorList>
    </citation>
    <scope>NUCLEOTIDE SEQUENCE [LARGE SCALE GENOMIC DNA]</scope>
    <source>
        <strain evidence="11 12">NCTC10801</strain>
    </source>
</reference>
<comment type="similarity">
    <text evidence="8">Belongs to the binding-protein-dependent transport system permease family. OppBC subfamily.</text>
</comment>
<keyword evidence="3" id="KW-1003">Cell membrane</keyword>